<evidence type="ECO:0000256" key="1">
    <source>
        <dbReference type="SAM" id="MobiDB-lite"/>
    </source>
</evidence>
<feature type="region of interest" description="Disordered" evidence="1">
    <location>
        <begin position="974"/>
        <end position="993"/>
    </location>
</feature>
<evidence type="ECO:0000313" key="4">
    <source>
        <dbReference type="Proteomes" id="UP001172101"/>
    </source>
</evidence>
<accession>A0AA40AE34</accession>
<name>A0AA40AE34_9PEZI</name>
<reference evidence="3" key="1">
    <citation type="submission" date="2023-06" db="EMBL/GenBank/DDBJ databases">
        <title>Genome-scale phylogeny and comparative genomics of the fungal order Sordariales.</title>
        <authorList>
            <consortium name="Lawrence Berkeley National Laboratory"/>
            <person name="Hensen N."/>
            <person name="Bonometti L."/>
            <person name="Westerberg I."/>
            <person name="Brannstrom I.O."/>
            <person name="Guillou S."/>
            <person name="Cros-Aarteil S."/>
            <person name="Calhoun S."/>
            <person name="Haridas S."/>
            <person name="Kuo A."/>
            <person name="Mondo S."/>
            <person name="Pangilinan J."/>
            <person name="Riley R."/>
            <person name="LaButti K."/>
            <person name="Andreopoulos B."/>
            <person name="Lipzen A."/>
            <person name="Chen C."/>
            <person name="Yanf M."/>
            <person name="Daum C."/>
            <person name="Ng V."/>
            <person name="Clum A."/>
            <person name="Steindorff A."/>
            <person name="Ohm R."/>
            <person name="Martin F."/>
            <person name="Silar P."/>
            <person name="Natvig D."/>
            <person name="Lalanne C."/>
            <person name="Gautier V."/>
            <person name="Ament-velasquez S.L."/>
            <person name="Kruys A."/>
            <person name="Hutchinson M.I."/>
            <person name="Powell A.J."/>
            <person name="Barry K."/>
            <person name="Miller A.N."/>
            <person name="Grigoriev I.V."/>
            <person name="Debuchy R."/>
            <person name="Gladieux P."/>
            <person name="Thoren M.H."/>
            <person name="Johannesson H."/>
        </authorList>
    </citation>
    <scope>NUCLEOTIDE SEQUENCE</scope>
    <source>
        <strain evidence="3">SMH2392-1A</strain>
    </source>
</reference>
<dbReference type="PANTHER" id="PTHR24148:SF73">
    <property type="entry name" value="HET DOMAIN PROTEIN (AFU_ORTHOLOGUE AFUA_8G01020)"/>
    <property type="match status" value="1"/>
</dbReference>
<dbReference type="GeneID" id="85323472"/>
<protein>
    <submittedName>
        <fullName evidence="3">Heterokaryon incompatibility protein-domain-containing protein</fullName>
    </submittedName>
</protein>
<dbReference type="AlphaFoldDB" id="A0AA40AE34"/>
<feature type="region of interest" description="Disordered" evidence="1">
    <location>
        <begin position="684"/>
        <end position="713"/>
    </location>
</feature>
<dbReference type="PANTHER" id="PTHR24148">
    <property type="entry name" value="ANKYRIN REPEAT DOMAIN-CONTAINING PROTEIN 39 HOMOLOG-RELATED"/>
    <property type="match status" value="1"/>
</dbReference>
<dbReference type="InterPro" id="IPR010730">
    <property type="entry name" value="HET"/>
</dbReference>
<feature type="region of interest" description="Disordered" evidence="1">
    <location>
        <begin position="773"/>
        <end position="801"/>
    </location>
</feature>
<evidence type="ECO:0000259" key="2">
    <source>
        <dbReference type="Pfam" id="PF06985"/>
    </source>
</evidence>
<dbReference type="EMBL" id="JAUIRO010000005">
    <property type="protein sequence ID" value="KAK0713983.1"/>
    <property type="molecule type" value="Genomic_DNA"/>
</dbReference>
<keyword evidence="4" id="KW-1185">Reference proteome</keyword>
<dbReference type="Proteomes" id="UP001172101">
    <property type="component" value="Unassembled WGS sequence"/>
</dbReference>
<dbReference type="InterPro" id="IPR052895">
    <property type="entry name" value="HetReg/Transcr_Mod"/>
</dbReference>
<comment type="caution">
    <text evidence="3">The sequence shown here is derived from an EMBL/GenBank/DDBJ whole genome shotgun (WGS) entry which is preliminary data.</text>
</comment>
<feature type="compositionally biased region" description="Polar residues" evidence="1">
    <location>
        <begin position="686"/>
        <end position="706"/>
    </location>
</feature>
<gene>
    <name evidence="3" type="ORF">B0T26DRAFT_678255</name>
</gene>
<evidence type="ECO:0000313" key="3">
    <source>
        <dbReference type="EMBL" id="KAK0713983.1"/>
    </source>
</evidence>
<dbReference type="RefSeq" id="XP_060295305.1">
    <property type="nucleotide sequence ID" value="XM_060440202.1"/>
</dbReference>
<proteinExistence type="predicted"/>
<dbReference type="Pfam" id="PF06985">
    <property type="entry name" value="HET"/>
    <property type="match status" value="1"/>
</dbReference>
<feature type="domain" description="Heterokaryon incompatibility" evidence="2">
    <location>
        <begin position="185"/>
        <end position="298"/>
    </location>
</feature>
<sequence length="1079" mass="118701">MASQPNDRSNEHEMPKFRYAPLPTAASIRLLYVLPAPGPEAPLGQHEVKCEVKVVDLDDNIEFNALSYTWGNPTTIRETLLGDTVKGPTMEKVIDLLRDRGCITFPERLDLPDGTPSRGINLIDGELAKYFYENPWLPRESVQWDISGTRQIECNGQTLDVSESLYGILEYLSLIGLWEAWDKISDDAENLRQSLRKPIWVDAICINQSDLDERKAQVMLMSRTFRSAVTVIGWLGPKDRLADLFFHAALILFDFQDKAETTIVTSLDSVPGMNNGLWFSVYALLQRLWFRRAWVAQEIVSFPHDSGLEEELNTLGHSLLTGDILQPELKRMWHDAMICGILGKAKGISGGGAAPHLQIRPKDAYTFILGVRYIRERLGLTPAGRLVYERQKSEMRESLRKDQGFRASKTVYAERLTYRGPETGIPGNTPIKKGKDLIPLIRKMSHDKKNSIVLGLVSDIATSILCIDRSLGLIEVLSAFRSCSSTDPRDKVYAFLGIATRNLGIVPDYGISVVDAFRTTAGTILAQGGGLVLLSHIQDLGDTTTPGLPSWVPDFVSPLGKTAVTEHRSTIFNASGRRLEFLCKIATNNSEFCLEGYKVDDVARVFGFDHGHDLATSVLRFGLEIPTPYPNLSHGMRATLENFLGPMKYIDGLGEFFTTMLPQLPDAKLYLAVEGSLVEAPLPDLTDTTTISANGNGTNEAETSAEQEAAVPPPPSEILWRCLTADGWHNRDLANPGTENSSALGKSFSDWLLCSMIDSYRLATDVIDLVLASSSSSSQTEEAEDSTNTEDTRQKEEASPLDWIGLTPDTIARLHASESQTGIEGDVEETQREASPLLKTQKRLLLNRVRRKLDAWMDLSIYCIRNKGGGGPGPSDSGIAGDAFDRIVGAKAFLASTTDIAAWFKIYTLCAGYVLHSIAADHHHRVVDPASEGDDNSPLDLMFDPNLPGPLPFLNLQLAQDQGRAAIRATDIQASAAKEKTSSTSTSYGVDPSKNGPMLLPMRAVTDTKSLLNAPTQERITDFETRMREATAGRVPFILRPAGDGDGRFRVVGEAYVYGIMEGQAVPSNHDQFVPVTLV</sequence>
<organism evidence="3 4">
    <name type="scientific">Lasiosphaeria miniovina</name>
    <dbReference type="NCBI Taxonomy" id="1954250"/>
    <lineage>
        <taxon>Eukaryota</taxon>
        <taxon>Fungi</taxon>
        <taxon>Dikarya</taxon>
        <taxon>Ascomycota</taxon>
        <taxon>Pezizomycotina</taxon>
        <taxon>Sordariomycetes</taxon>
        <taxon>Sordariomycetidae</taxon>
        <taxon>Sordariales</taxon>
        <taxon>Lasiosphaeriaceae</taxon>
        <taxon>Lasiosphaeria</taxon>
    </lineage>
</organism>